<feature type="non-terminal residue" evidence="2">
    <location>
        <position position="153"/>
    </location>
</feature>
<evidence type="ECO:0000313" key="2">
    <source>
        <dbReference type="EMBL" id="CAA9466303.1"/>
    </source>
</evidence>
<feature type="compositionally biased region" description="Basic residues" evidence="1">
    <location>
        <begin position="124"/>
        <end position="142"/>
    </location>
</feature>
<accession>A0A6J4R7I4</accession>
<organism evidence="2">
    <name type="scientific">uncultured Solirubrobacteraceae bacterium</name>
    <dbReference type="NCBI Taxonomy" id="1162706"/>
    <lineage>
        <taxon>Bacteria</taxon>
        <taxon>Bacillati</taxon>
        <taxon>Actinomycetota</taxon>
        <taxon>Thermoleophilia</taxon>
        <taxon>Solirubrobacterales</taxon>
        <taxon>Solirubrobacteraceae</taxon>
        <taxon>environmental samples</taxon>
    </lineage>
</organism>
<feature type="compositionally biased region" description="Gly residues" evidence="1">
    <location>
        <begin position="55"/>
        <end position="70"/>
    </location>
</feature>
<feature type="non-terminal residue" evidence="2">
    <location>
        <position position="1"/>
    </location>
</feature>
<dbReference type="AlphaFoldDB" id="A0A6J4R7I4"/>
<feature type="compositionally biased region" description="Basic residues" evidence="1">
    <location>
        <begin position="81"/>
        <end position="90"/>
    </location>
</feature>
<reference evidence="2" key="1">
    <citation type="submission" date="2020-02" db="EMBL/GenBank/DDBJ databases">
        <authorList>
            <person name="Meier V. D."/>
        </authorList>
    </citation>
    <scope>NUCLEOTIDE SEQUENCE</scope>
    <source>
        <strain evidence="2">AVDCRST_MAG38</strain>
    </source>
</reference>
<gene>
    <name evidence="2" type="ORF">AVDCRST_MAG38-804</name>
</gene>
<evidence type="ECO:0000256" key="1">
    <source>
        <dbReference type="SAM" id="MobiDB-lite"/>
    </source>
</evidence>
<dbReference type="EMBL" id="CADCVJ010000049">
    <property type="protein sequence ID" value="CAA9466303.1"/>
    <property type="molecule type" value="Genomic_DNA"/>
</dbReference>
<feature type="region of interest" description="Disordered" evidence="1">
    <location>
        <begin position="1"/>
        <end position="153"/>
    </location>
</feature>
<sequence>GPRTVLRSAAPHGGGAVGVALARRAPRQHRHDPVPPGDHGDVRPAPARPRRRDGGVPGGSRRAGGRAGRTGGRHALLGARRAVHRGHRRPGYTAQPPPVAGVDRALYPGPPRLHLASRGGGARAPRRRVPRLPRRPAAHRARLALPCLSQRGD</sequence>
<name>A0A6J4R7I4_9ACTN</name>
<protein>
    <submittedName>
        <fullName evidence="2">Uncharacterized protein</fullName>
    </submittedName>
</protein>
<proteinExistence type="predicted"/>
<feature type="compositionally biased region" description="Low complexity" evidence="1">
    <location>
        <begin position="143"/>
        <end position="153"/>
    </location>
</feature>